<protein>
    <submittedName>
        <fullName evidence="1">Uncharacterized protein</fullName>
    </submittedName>
</protein>
<reference evidence="1" key="1">
    <citation type="submission" date="2022-01" db="EMBL/GenBank/DDBJ databases">
        <authorList>
            <person name="King R."/>
        </authorList>
    </citation>
    <scope>NUCLEOTIDE SEQUENCE</scope>
</reference>
<dbReference type="Gene3D" id="3.40.50.1000">
    <property type="entry name" value="HAD superfamily/HAD-like"/>
    <property type="match status" value="1"/>
</dbReference>
<accession>A0A9N9TUW9</accession>
<evidence type="ECO:0000313" key="1">
    <source>
        <dbReference type="EMBL" id="CAG9863284.1"/>
    </source>
</evidence>
<dbReference type="InterPro" id="IPR036412">
    <property type="entry name" value="HAD-like_sf"/>
</dbReference>
<dbReference type="InterPro" id="IPR023198">
    <property type="entry name" value="PGP-like_dom2"/>
</dbReference>
<dbReference type="SFLD" id="SFLDG01129">
    <property type="entry name" value="C1.5:_HAD__Beta-PGM__Phosphata"/>
    <property type="match status" value="1"/>
</dbReference>
<dbReference type="OrthoDB" id="40579at2759"/>
<gene>
    <name evidence="1" type="ORF">PHYEVI_LOCUS9582</name>
</gene>
<dbReference type="NCBIfam" id="TIGR01509">
    <property type="entry name" value="HAD-SF-IA-v3"/>
    <property type="match status" value="1"/>
</dbReference>
<keyword evidence="2" id="KW-1185">Reference proteome</keyword>
<evidence type="ECO:0000313" key="2">
    <source>
        <dbReference type="Proteomes" id="UP001153712"/>
    </source>
</evidence>
<dbReference type="EMBL" id="OU900099">
    <property type="protein sequence ID" value="CAG9863284.1"/>
    <property type="molecule type" value="Genomic_DNA"/>
</dbReference>
<dbReference type="Pfam" id="PF13419">
    <property type="entry name" value="HAD_2"/>
    <property type="match status" value="1"/>
</dbReference>
<organism evidence="1 2">
    <name type="scientific">Phyllotreta striolata</name>
    <name type="common">Striped flea beetle</name>
    <name type="synonym">Crioceris striolata</name>
    <dbReference type="NCBI Taxonomy" id="444603"/>
    <lineage>
        <taxon>Eukaryota</taxon>
        <taxon>Metazoa</taxon>
        <taxon>Ecdysozoa</taxon>
        <taxon>Arthropoda</taxon>
        <taxon>Hexapoda</taxon>
        <taxon>Insecta</taxon>
        <taxon>Pterygota</taxon>
        <taxon>Neoptera</taxon>
        <taxon>Endopterygota</taxon>
        <taxon>Coleoptera</taxon>
        <taxon>Polyphaga</taxon>
        <taxon>Cucujiformia</taxon>
        <taxon>Chrysomeloidea</taxon>
        <taxon>Chrysomelidae</taxon>
        <taxon>Galerucinae</taxon>
        <taxon>Alticini</taxon>
        <taxon>Phyllotreta</taxon>
    </lineage>
</organism>
<sequence length="264" mass="29245">MSTCPIVPGCYCCFKVPFKPVTHVIFDLDGTILDTETMDFKIFRELAKKYGGKLTEEVYGGVLGTNEDIACKKIVNDLNLDVEPEVFQAEYVDMVVQECPTAAFMPGVEQVVKALYKNEVPMAVATSSTQTTIDAKFSQKKEFFDMFHHVVSGNSDPEVLRGKPNPHIHYVACRRFPKRPYRQQCLVFEDSFNGVVAARRAGMQVVMIPTPETSYFKWRYATLRLDCIDHFIPELFGLPPFDPPIVPSGGKGGAGGAGGAPLSC</sequence>
<dbReference type="InterPro" id="IPR023214">
    <property type="entry name" value="HAD_sf"/>
</dbReference>
<proteinExistence type="predicted"/>
<dbReference type="FunFam" id="3.40.50.1000:FF:000055">
    <property type="entry name" value="Haloacid dehalogenase-like hydrolase family protein"/>
    <property type="match status" value="1"/>
</dbReference>
<dbReference type="SFLD" id="SFLDS00003">
    <property type="entry name" value="Haloacid_Dehalogenase"/>
    <property type="match status" value="1"/>
</dbReference>
<name>A0A9N9TUW9_PHYSR</name>
<dbReference type="Proteomes" id="UP001153712">
    <property type="component" value="Chromosome 6"/>
</dbReference>
<dbReference type="PANTHER" id="PTHR18901">
    <property type="entry name" value="2-DEOXYGLUCOSE-6-PHOSPHATE PHOSPHATASE 2"/>
    <property type="match status" value="1"/>
</dbReference>
<dbReference type="GO" id="GO:0016791">
    <property type="term" value="F:phosphatase activity"/>
    <property type="evidence" value="ECO:0007669"/>
    <property type="project" value="TreeGrafter"/>
</dbReference>
<dbReference type="PANTHER" id="PTHR18901:SF38">
    <property type="entry name" value="PSEUDOURIDINE-5'-PHOSPHATASE"/>
    <property type="match status" value="1"/>
</dbReference>
<dbReference type="InterPro" id="IPR041492">
    <property type="entry name" value="HAD_2"/>
</dbReference>
<dbReference type="InterPro" id="IPR006439">
    <property type="entry name" value="HAD-SF_hydro_IA"/>
</dbReference>
<dbReference type="Gene3D" id="1.10.150.240">
    <property type="entry name" value="Putative phosphatase, domain 2"/>
    <property type="match status" value="1"/>
</dbReference>
<dbReference type="AlphaFoldDB" id="A0A9N9TUW9"/>
<dbReference type="SUPFAM" id="SSF56784">
    <property type="entry name" value="HAD-like"/>
    <property type="match status" value="1"/>
</dbReference>